<name>A0A4U0TX09_9PEZI</name>
<comment type="function">
    <text evidence="8">Functions as a zinc transporter.</text>
</comment>
<evidence type="ECO:0000256" key="5">
    <source>
        <dbReference type="ARBA" id="ARBA00022989"/>
    </source>
</evidence>
<keyword evidence="6 8" id="KW-0406">Ion transport</keyword>
<dbReference type="Pfam" id="PF01545">
    <property type="entry name" value="Cation_efflux"/>
    <property type="match status" value="1"/>
</dbReference>
<protein>
    <recommendedName>
        <fullName evidence="8">Zinc transporter</fullName>
    </recommendedName>
</protein>
<feature type="compositionally biased region" description="Basic and acidic residues" evidence="9">
    <location>
        <begin position="688"/>
        <end position="717"/>
    </location>
</feature>
<feature type="transmembrane region" description="Helical" evidence="10">
    <location>
        <begin position="344"/>
        <end position="361"/>
    </location>
</feature>
<feature type="transmembrane region" description="Helical" evidence="10">
    <location>
        <begin position="399"/>
        <end position="421"/>
    </location>
</feature>
<dbReference type="GO" id="GO:0031410">
    <property type="term" value="C:cytoplasmic vesicle"/>
    <property type="evidence" value="ECO:0007669"/>
    <property type="project" value="TreeGrafter"/>
</dbReference>
<feature type="transmembrane region" description="Helical" evidence="10">
    <location>
        <begin position="790"/>
        <end position="810"/>
    </location>
</feature>
<dbReference type="EMBL" id="NAJL01000025">
    <property type="protein sequence ID" value="TKA26991.1"/>
    <property type="molecule type" value="Genomic_DNA"/>
</dbReference>
<gene>
    <name evidence="12" type="ORF">B0A50_05182</name>
</gene>
<feature type="transmembrane region" description="Helical" evidence="10">
    <location>
        <begin position="664"/>
        <end position="682"/>
    </location>
</feature>
<evidence type="ECO:0000256" key="10">
    <source>
        <dbReference type="SAM" id="Phobius"/>
    </source>
</evidence>
<dbReference type="AlphaFoldDB" id="A0A4U0TX09"/>
<keyword evidence="7 10" id="KW-0472">Membrane</keyword>
<dbReference type="InterPro" id="IPR058533">
    <property type="entry name" value="Cation_efflux_TM"/>
</dbReference>
<comment type="subcellular location">
    <subcellularLocation>
        <location evidence="8">Endoplasmic reticulum membrane</location>
        <topology evidence="8">Multi-pass membrane protein</topology>
    </subcellularLocation>
    <subcellularLocation>
        <location evidence="1">Membrane</location>
        <topology evidence="1">Multi-pass membrane protein</topology>
    </subcellularLocation>
</comment>
<evidence type="ECO:0000256" key="3">
    <source>
        <dbReference type="ARBA" id="ARBA00022448"/>
    </source>
</evidence>
<dbReference type="PANTHER" id="PTHR45755">
    <property type="match status" value="1"/>
</dbReference>
<feature type="transmembrane region" description="Helical" evidence="10">
    <location>
        <begin position="458"/>
        <end position="475"/>
    </location>
</feature>
<feature type="transmembrane region" description="Helical" evidence="10">
    <location>
        <begin position="816"/>
        <end position="839"/>
    </location>
</feature>
<proteinExistence type="inferred from homology"/>
<feature type="compositionally biased region" description="Basic and acidic residues" evidence="9">
    <location>
        <begin position="725"/>
        <end position="734"/>
    </location>
</feature>
<dbReference type="GO" id="GO:0005385">
    <property type="term" value="F:zinc ion transmembrane transporter activity"/>
    <property type="evidence" value="ECO:0007669"/>
    <property type="project" value="UniProtKB-UniRule"/>
</dbReference>
<evidence type="ECO:0000313" key="13">
    <source>
        <dbReference type="Proteomes" id="UP000308549"/>
    </source>
</evidence>
<dbReference type="Gene3D" id="1.20.1510.10">
    <property type="entry name" value="Cation efflux protein transmembrane domain"/>
    <property type="match status" value="2"/>
</dbReference>
<reference evidence="12 13" key="1">
    <citation type="submission" date="2017-03" db="EMBL/GenBank/DDBJ databases">
        <title>Genomes of endolithic fungi from Antarctica.</title>
        <authorList>
            <person name="Coleine C."/>
            <person name="Masonjones S."/>
            <person name="Stajich J.E."/>
        </authorList>
    </citation>
    <scope>NUCLEOTIDE SEQUENCE [LARGE SCALE GENOMIC DNA]</scope>
    <source>
        <strain evidence="12 13">CCFEE 6315</strain>
    </source>
</reference>
<feature type="transmembrane region" description="Helical" evidence="10">
    <location>
        <begin position="592"/>
        <end position="613"/>
    </location>
</feature>
<evidence type="ECO:0000256" key="1">
    <source>
        <dbReference type="ARBA" id="ARBA00004141"/>
    </source>
</evidence>
<feature type="transmembrane region" description="Helical" evidence="10">
    <location>
        <begin position="625"/>
        <end position="644"/>
    </location>
</feature>
<feature type="transmembrane region" description="Helical" evidence="10">
    <location>
        <begin position="560"/>
        <end position="580"/>
    </location>
</feature>
<dbReference type="InterPro" id="IPR002395">
    <property type="entry name" value="Kininogen"/>
</dbReference>
<dbReference type="InterPro" id="IPR002524">
    <property type="entry name" value="Cation_efflux"/>
</dbReference>
<dbReference type="PRINTS" id="PR00334">
    <property type="entry name" value="KININOGEN"/>
</dbReference>
<evidence type="ECO:0000256" key="9">
    <source>
        <dbReference type="SAM" id="MobiDB-lite"/>
    </source>
</evidence>
<keyword evidence="3 8" id="KW-0813">Transport</keyword>
<dbReference type="Proteomes" id="UP000308549">
    <property type="component" value="Unassembled WGS sequence"/>
</dbReference>
<feature type="compositionally biased region" description="Basic and acidic residues" evidence="9">
    <location>
        <begin position="116"/>
        <end position="127"/>
    </location>
</feature>
<evidence type="ECO:0000259" key="11">
    <source>
        <dbReference type="Pfam" id="PF01545"/>
    </source>
</evidence>
<comment type="caution">
    <text evidence="12">The sequence shown here is derived from an EMBL/GenBank/DDBJ whole genome shotgun (WGS) entry which is preliminary data.</text>
</comment>
<keyword evidence="13" id="KW-1185">Reference proteome</keyword>
<dbReference type="InterPro" id="IPR027469">
    <property type="entry name" value="Cation_efflux_TMD_sf"/>
</dbReference>
<dbReference type="InterPro" id="IPR045316">
    <property type="entry name" value="Msc2-like"/>
</dbReference>
<feature type="region of interest" description="Disordered" evidence="9">
    <location>
        <begin position="91"/>
        <end position="127"/>
    </location>
</feature>
<dbReference type="NCBIfam" id="TIGR01297">
    <property type="entry name" value="CDF"/>
    <property type="match status" value="1"/>
</dbReference>
<feature type="compositionally biased region" description="Basic and acidic residues" evidence="9">
    <location>
        <begin position="888"/>
        <end position="901"/>
    </location>
</feature>
<accession>A0A4U0TX09</accession>
<evidence type="ECO:0000256" key="6">
    <source>
        <dbReference type="ARBA" id="ARBA00023065"/>
    </source>
</evidence>
<dbReference type="GO" id="GO:0005794">
    <property type="term" value="C:Golgi apparatus"/>
    <property type="evidence" value="ECO:0007669"/>
    <property type="project" value="TreeGrafter"/>
</dbReference>
<feature type="domain" description="Cation efflux protein transmembrane" evidence="11">
    <location>
        <begin position="562"/>
        <end position="847"/>
    </location>
</feature>
<evidence type="ECO:0000256" key="4">
    <source>
        <dbReference type="ARBA" id="ARBA00022692"/>
    </source>
</evidence>
<evidence type="ECO:0000256" key="8">
    <source>
        <dbReference type="RuleBase" id="RU369017"/>
    </source>
</evidence>
<dbReference type="GO" id="GO:1904257">
    <property type="term" value="P:zinc ion import into Golgi lumen"/>
    <property type="evidence" value="ECO:0007669"/>
    <property type="project" value="TreeGrafter"/>
</dbReference>
<sequence>MSGYGLPGTKHGHGYSHSYSNISLLPGKPSASSNTLLPTNGNFATKAIPNGNLYTHAETSRDTSPLTSPYQERESWHTPYEQNTYAFQANSRLSPGVPHHSHHTHSRSWSPMKSRARGESDLGRPAEHKSSAFVPSLDIIPAASKTWFSLPEALTALLIPLPYMLTSAAYSSISGEELGGSTHPLPAYATMQRGAGGQGRVLPKQKFSSDSGVIEACTLASGTLLLVGILGKLKVSERVLDRRKEPTNVQQQAGMLFSIASTQSMVLRALSLGLPFFAAVQIGGLRTGLVLLATVASALTSADVPFRRSIHDWLQVVVSRKATVAVILLCVASDFSGLTFHAPLTHMCLGYLALMFSAFVLPPPLPTLAASSAGNTYKDTGSGSHAVSILTYSPADVSITLVAGLLLSMLSIGISIFWNTAPSLKPSAIFFSTLAVGAMSAAILFSQPALLRKSDTRAGLGLGYFLTASCAFLYSPSVWPGTVANGGLSALSLLGVLYDTNASDEHIHEHTATTHTHHHHHDPTPTAERGYSVFTKLIMARCQPGSLVYSILSDKDSRRIAYFTILNFAFMIVQGIYGYISGSLGLLSDTVHMFFDCLGLVVGLGAAVASKWPTSPEKPYGWGKLNTLAGFGNGIFLMLVSVEFVWEAIEGIVERTELRHVKELLVVSTLGFLVNMVGLLAFGHAHAGHDHGHSHSHGHGHDHGHSQSPSHGHDHSHSHSLSHSHGHDHSHDYAHTNGHAHSRSHSHSHGHNHSHDHAHANGHAHSPAPSKPTAPAHHGHDHHNENMHGIFLHVAADAGGSLAVILSTGLTLWRPWYLWDPLATILIAILIFAAAVPLVTSSGQKLLLVVSDDLEYHIKNTLQELGELRGVVGYAVPRFWVDDQDSSSEGHDQNHHSHDHVSPAGAGQKIMGVVHVIAAHLADLEDVRERVEELARERGMDLVVHVEREAEGQCWCGGGPSVKSG</sequence>
<keyword evidence="8" id="KW-0256">Endoplasmic reticulum</keyword>
<feature type="region of interest" description="Disordered" evidence="9">
    <location>
        <begin position="688"/>
        <end position="784"/>
    </location>
</feature>
<evidence type="ECO:0000313" key="12">
    <source>
        <dbReference type="EMBL" id="TKA26991.1"/>
    </source>
</evidence>
<dbReference type="GO" id="GO:0006882">
    <property type="term" value="P:intracellular zinc ion homeostasis"/>
    <property type="evidence" value="ECO:0007669"/>
    <property type="project" value="InterPro"/>
</dbReference>
<dbReference type="SUPFAM" id="SSF161111">
    <property type="entry name" value="Cation efflux protein transmembrane domain-like"/>
    <property type="match status" value="1"/>
</dbReference>
<organism evidence="12 13">
    <name type="scientific">Salinomyces thailandicus</name>
    <dbReference type="NCBI Taxonomy" id="706561"/>
    <lineage>
        <taxon>Eukaryota</taxon>
        <taxon>Fungi</taxon>
        <taxon>Dikarya</taxon>
        <taxon>Ascomycota</taxon>
        <taxon>Pezizomycotina</taxon>
        <taxon>Dothideomycetes</taxon>
        <taxon>Dothideomycetidae</taxon>
        <taxon>Mycosphaerellales</taxon>
        <taxon>Teratosphaeriaceae</taxon>
        <taxon>Salinomyces</taxon>
    </lineage>
</organism>
<feature type="transmembrane region" description="Helical" evidence="10">
    <location>
        <begin position="427"/>
        <end position="446"/>
    </location>
</feature>
<feature type="region of interest" description="Disordered" evidence="9">
    <location>
        <begin position="55"/>
        <end position="75"/>
    </location>
</feature>
<feature type="transmembrane region" description="Helical" evidence="10">
    <location>
        <begin position="284"/>
        <end position="306"/>
    </location>
</feature>
<dbReference type="PANTHER" id="PTHR45755:SF4">
    <property type="entry name" value="ZINC TRANSPORTER 7"/>
    <property type="match status" value="1"/>
</dbReference>
<evidence type="ECO:0000256" key="2">
    <source>
        <dbReference type="ARBA" id="ARBA00008873"/>
    </source>
</evidence>
<dbReference type="GO" id="GO:0005789">
    <property type="term" value="C:endoplasmic reticulum membrane"/>
    <property type="evidence" value="ECO:0007669"/>
    <property type="project" value="UniProtKB-SubCell"/>
</dbReference>
<keyword evidence="4 10" id="KW-0812">Transmembrane</keyword>
<keyword evidence="5 10" id="KW-1133">Transmembrane helix</keyword>
<dbReference type="OrthoDB" id="78669at2759"/>
<evidence type="ECO:0000256" key="7">
    <source>
        <dbReference type="ARBA" id="ARBA00023136"/>
    </source>
</evidence>
<feature type="compositionally biased region" description="Basic residues" evidence="9">
    <location>
        <begin position="738"/>
        <end position="752"/>
    </location>
</feature>
<feature type="region of interest" description="Disordered" evidence="9">
    <location>
        <begin position="884"/>
        <end position="903"/>
    </location>
</feature>
<comment type="similarity">
    <text evidence="2 8">Belongs to the cation diffusion facilitator (CDF) transporter (TC 2.A.4) family. SLC30A subfamily.</text>
</comment>